<name>A0A2G1VW71_9FLAO</name>
<dbReference type="EMBL" id="NQXA01000001">
    <property type="protein sequence ID" value="PHQ30971.1"/>
    <property type="molecule type" value="Genomic_DNA"/>
</dbReference>
<keyword evidence="2" id="KW-1185">Reference proteome</keyword>
<sequence length="269" mass="31954">MNKIVTIDHFQKLLQENPVIYQYSSMEGAKALLEEMTLMIKNPLTFNDPYDCDLRLINFNSAKKERLKKSIEQFNSSQPNRYIDYENLTTEKIKETYKKLVLPNLLDTFGIACFSKNCDNSLMWSHYTYSHKGVCIGFDIMKLYLSLSLLRPGKLALVEIEYTEKFDSIDYLQNKDYAIHHLVGTKSSLWNYEEEVRVLFTDLTFNHHKKMIFEFDKRAIFKIILGINVEENDEKWIKNFCKVNLSNIELYKMKKMKNSFRLKPKRILF</sequence>
<protein>
    <recommendedName>
        <fullName evidence="3">DUF2971 domain-containing protein</fullName>
    </recommendedName>
</protein>
<reference evidence="1 2" key="1">
    <citation type="submission" date="2017-08" db="EMBL/GenBank/DDBJ databases">
        <title>The whole genome shortgun sequences of strain Leeuwenhoekiella nanhaiensis G18 from the South China Sea.</title>
        <authorList>
            <person name="Liu Q."/>
        </authorList>
    </citation>
    <scope>NUCLEOTIDE SEQUENCE [LARGE SCALE GENOMIC DNA]</scope>
    <source>
        <strain evidence="1 2">G18</strain>
    </source>
</reference>
<dbReference type="Pfam" id="PF11185">
    <property type="entry name" value="DUF2971"/>
    <property type="match status" value="1"/>
</dbReference>
<dbReference type="InterPro" id="IPR021352">
    <property type="entry name" value="DUF2971"/>
</dbReference>
<evidence type="ECO:0000313" key="2">
    <source>
        <dbReference type="Proteomes" id="UP000229433"/>
    </source>
</evidence>
<proteinExistence type="predicted"/>
<gene>
    <name evidence="1" type="ORF">CJ305_01720</name>
</gene>
<accession>A0A2G1VW71</accession>
<dbReference type="Proteomes" id="UP000229433">
    <property type="component" value="Unassembled WGS sequence"/>
</dbReference>
<evidence type="ECO:0000313" key="1">
    <source>
        <dbReference type="EMBL" id="PHQ30971.1"/>
    </source>
</evidence>
<comment type="caution">
    <text evidence="1">The sequence shown here is derived from an EMBL/GenBank/DDBJ whole genome shotgun (WGS) entry which is preliminary data.</text>
</comment>
<dbReference type="RefSeq" id="WP_099644510.1">
    <property type="nucleotide sequence ID" value="NZ_KZ319287.1"/>
</dbReference>
<evidence type="ECO:0008006" key="3">
    <source>
        <dbReference type="Google" id="ProtNLM"/>
    </source>
</evidence>
<dbReference type="OrthoDB" id="190848at2"/>
<organism evidence="1 2">
    <name type="scientific">Leeuwenhoekiella nanhaiensis</name>
    <dbReference type="NCBI Taxonomy" id="1655491"/>
    <lineage>
        <taxon>Bacteria</taxon>
        <taxon>Pseudomonadati</taxon>
        <taxon>Bacteroidota</taxon>
        <taxon>Flavobacteriia</taxon>
        <taxon>Flavobacteriales</taxon>
        <taxon>Flavobacteriaceae</taxon>
        <taxon>Leeuwenhoekiella</taxon>
    </lineage>
</organism>
<dbReference type="AlphaFoldDB" id="A0A2G1VW71"/>